<comment type="cofactor">
    <cofactor evidence="6">
        <name>heme</name>
        <dbReference type="ChEBI" id="CHEBI:30413"/>
    </cofactor>
</comment>
<name>A0A2P5AMM5_TREOI</name>
<sequence>HHWRYHIPRGTTLIVNVWAIHRDPKVWDVPTRFKPEKFEEMIEDDREGFNFKFISFGVGKRACPEEGMGFRTVSLVVGMLIHCFDWETVGQELVDIGQGFGITL</sequence>
<keyword evidence="1 6" id="KW-0349">Heme</keyword>
<keyword evidence="5" id="KW-0503">Monooxygenase</keyword>
<dbReference type="GO" id="GO:0016705">
    <property type="term" value="F:oxidoreductase activity, acting on paired donors, with incorporation or reduction of molecular oxygen"/>
    <property type="evidence" value="ECO:0007669"/>
    <property type="project" value="InterPro"/>
</dbReference>
<reference evidence="8" key="1">
    <citation type="submission" date="2016-06" db="EMBL/GenBank/DDBJ databases">
        <title>Parallel loss of symbiosis genes in relatives of nitrogen-fixing non-legume Parasponia.</title>
        <authorList>
            <person name="Van Velzen R."/>
            <person name="Holmer R."/>
            <person name="Bu F."/>
            <person name="Rutten L."/>
            <person name="Van Zeijl A."/>
            <person name="Liu W."/>
            <person name="Santuari L."/>
            <person name="Cao Q."/>
            <person name="Sharma T."/>
            <person name="Shen D."/>
            <person name="Roswanjaya Y."/>
            <person name="Wardhani T."/>
            <person name="Kalhor M.S."/>
            <person name="Jansen J."/>
            <person name="Van den Hoogen J."/>
            <person name="Gungor B."/>
            <person name="Hartog M."/>
            <person name="Hontelez J."/>
            <person name="Verver J."/>
            <person name="Yang W.-C."/>
            <person name="Schijlen E."/>
            <person name="Repin R."/>
            <person name="Schilthuizen M."/>
            <person name="Schranz E."/>
            <person name="Heidstra R."/>
            <person name="Miyata K."/>
            <person name="Fedorova E."/>
            <person name="Kohlen W."/>
            <person name="Bisseling T."/>
            <person name="Smit S."/>
            <person name="Geurts R."/>
        </authorList>
    </citation>
    <scope>NUCLEOTIDE SEQUENCE [LARGE SCALE GENOMIC DNA]</scope>
    <source>
        <strain evidence="8">cv. RG33-2</strain>
    </source>
</reference>
<gene>
    <name evidence="7" type="ORF">TorRG33x02_346640</name>
</gene>
<dbReference type="Proteomes" id="UP000237000">
    <property type="component" value="Unassembled WGS sequence"/>
</dbReference>
<dbReference type="InterPro" id="IPR050651">
    <property type="entry name" value="Plant_Cytochrome_P450_Monoox"/>
</dbReference>
<dbReference type="PANTHER" id="PTHR47947">
    <property type="entry name" value="CYTOCHROME P450 82C3-RELATED"/>
    <property type="match status" value="1"/>
</dbReference>
<keyword evidence="8" id="KW-1185">Reference proteome</keyword>
<dbReference type="PRINTS" id="PR00463">
    <property type="entry name" value="EP450I"/>
</dbReference>
<feature type="non-terminal residue" evidence="7">
    <location>
        <position position="1"/>
    </location>
</feature>
<dbReference type="InterPro" id="IPR036396">
    <property type="entry name" value="Cyt_P450_sf"/>
</dbReference>
<dbReference type="GO" id="GO:0020037">
    <property type="term" value="F:heme binding"/>
    <property type="evidence" value="ECO:0007669"/>
    <property type="project" value="InterPro"/>
</dbReference>
<keyword evidence="2 6" id="KW-0479">Metal-binding</keyword>
<accession>A0A2P5AMM5</accession>
<dbReference type="Gene3D" id="1.10.630.10">
    <property type="entry name" value="Cytochrome P450"/>
    <property type="match status" value="1"/>
</dbReference>
<keyword evidence="4 6" id="KW-0408">Iron</keyword>
<proteinExistence type="predicted"/>
<dbReference type="InParanoid" id="A0A2P5AMM5"/>
<keyword evidence="3" id="KW-0560">Oxidoreductase</keyword>
<evidence type="ECO:0000313" key="7">
    <source>
        <dbReference type="EMBL" id="PON37807.1"/>
    </source>
</evidence>
<dbReference type="InterPro" id="IPR002401">
    <property type="entry name" value="Cyt_P450_E_grp-I"/>
</dbReference>
<dbReference type="AlphaFoldDB" id="A0A2P5AMM5"/>
<dbReference type="STRING" id="63057.A0A2P5AMM5"/>
<comment type="caution">
    <text evidence="7">The sequence shown here is derived from an EMBL/GenBank/DDBJ whole genome shotgun (WGS) entry which is preliminary data.</text>
</comment>
<dbReference type="SUPFAM" id="SSF48264">
    <property type="entry name" value="Cytochrome P450"/>
    <property type="match status" value="1"/>
</dbReference>
<dbReference type="EMBL" id="JXTC01000775">
    <property type="protein sequence ID" value="PON37807.1"/>
    <property type="molecule type" value="Genomic_DNA"/>
</dbReference>
<evidence type="ECO:0000256" key="3">
    <source>
        <dbReference type="ARBA" id="ARBA00023002"/>
    </source>
</evidence>
<dbReference type="InterPro" id="IPR001128">
    <property type="entry name" value="Cyt_P450"/>
</dbReference>
<dbReference type="PANTHER" id="PTHR47947:SF13">
    <property type="entry name" value="CYTOCHROME P450, FAMILY 81, SUBFAMILY K, POLYPEPTIDE 1-RELATED"/>
    <property type="match status" value="1"/>
</dbReference>
<evidence type="ECO:0000256" key="1">
    <source>
        <dbReference type="ARBA" id="ARBA00022617"/>
    </source>
</evidence>
<dbReference type="GO" id="GO:0005506">
    <property type="term" value="F:iron ion binding"/>
    <property type="evidence" value="ECO:0007669"/>
    <property type="project" value="InterPro"/>
</dbReference>
<feature type="binding site" description="axial binding residue" evidence="6">
    <location>
        <position position="63"/>
    </location>
    <ligand>
        <name>heme</name>
        <dbReference type="ChEBI" id="CHEBI:30413"/>
    </ligand>
    <ligandPart>
        <name>Fe</name>
        <dbReference type="ChEBI" id="CHEBI:18248"/>
    </ligandPart>
</feature>
<dbReference type="Pfam" id="PF00067">
    <property type="entry name" value="p450"/>
    <property type="match status" value="1"/>
</dbReference>
<dbReference type="OrthoDB" id="1055148at2759"/>
<dbReference type="GO" id="GO:0004497">
    <property type="term" value="F:monooxygenase activity"/>
    <property type="evidence" value="ECO:0007669"/>
    <property type="project" value="UniProtKB-KW"/>
</dbReference>
<evidence type="ECO:0000256" key="4">
    <source>
        <dbReference type="ARBA" id="ARBA00023004"/>
    </source>
</evidence>
<evidence type="ECO:0000256" key="2">
    <source>
        <dbReference type="ARBA" id="ARBA00022723"/>
    </source>
</evidence>
<organism evidence="7 8">
    <name type="scientific">Trema orientale</name>
    <name type="common">Charcoal tree</name>
    <name type="synonym">Celtis orientalis</name>
    <dbReference type="NCBI Taxonomy" id="63057"/>
    <lineage>
        <taxon>Eukaryota</taxon>
        <taxon>Viridiplantae</taxon>
        <taxon>Streptophyta</taxon>
        <taxon>Embryophyta</taxon>
        <taxon>Tracheophyta</taxon>
        <taxon>Spermatophyta</taxon>
        <taxon>Magnoliopsida</taxon>
        <taxon>eudicotyledons</taxon>
        <taxon>Gunneridae</taxon>
        <taxon>Pentapetalae</taxon>
        <taxon>rosids</taxon>
        <taxon>fabids</taxon>
        <taxon>Rosales</taxon>
        <taxon>Cannabaceae</taxon>
        <taxon>Trema</taxon>
    </lineage>
</organism>
<evidence type="ECO:0000313" key="8">
    <source>
        <dbReference type="Proteomes" id="UP000237000"/>
    </source>
</evidence>
<evidence type="ECO:0000256" key="5">
    <source>
        <dbReference type="ARBA" id="ARBA00023033"/>
    </source>
</evidence>
<evidence type="ECO:0000256" key="6">
    <source>
        <dbReference type="PIRSR" id="PIRSR602401-1"/>
    </source>
</evidence>
<protein>
    <submittedName>
        <fullName evidence="7">Cytochrome P450, E-class, group I</fullName>
    </submittedName>
</protein>